<reference evidence="13 14" key="1">
    <citation type="submission" date="2018-05" db="EMBL/GenBank/DDBJ databases">
        <title>Marinifilum breve JC075T sp. nov., a marine bacterium isolated from Yongle Blue Hole in the South China Sea.</title>
        <authorList>
            <person name="Fu T."/>
        </authorList>
    </citation>
    <scope>NUCLEOTIDE SEQUENCE [LARGE SCALE GENOMIC DNA]</scope>
    <source>
        <strain evidence="13 14">JC075</strain>
    </source>
</reference>
<dbReference type="RefSeq" id="WP_110358883.1">
    <property type="nucleotide sequence ID" value="NZ_QFLI01000001.1"/>
</dbReference>
<feature type="transmembrane region" description="Helical" evidence="10">
    <location>
        <begin position="53"/>
        <end position="74"/>
    </location>
</feature>
<comment type="function">
    <text evidence="1 11">Part of the binding-protein-dependent transport system for molybdenum; probably responsible for the translocation of the substrate across the membrane.</text>
</comment>
<dbReference type="NCBIfam" id="TIGR02141">
    <property type="entry name" value="modB_ABC"/>
    <property type="match status" value="1"/>
</dbReference>
<keyword evidence="9 10" id="KW-0472">Membrane</keyword>
<feature type="transmembrane region" description="Helical" evidence="10">
    <location>
        <begin position="141"/>
        <end position="162"/>
    </location>
</feature>
<comment type="similarity">
    <text evidence="3 11">Belongs to the binding-protein-dependent transport system permease family. CysTW subfamily.</text>
</comment>
<comment type="caution">
    <text evidence="13">The sequence shown here is derived from an EMBL/GenBank/DDBJ whole genome shotgun (WGS) entry which is preliminary data.</text>
</comment>
<dbReference type="OrthoDB" id="9807047at2"/>
<dbReference type="PANTHER" id="PTHR30183">
    <property type="entry name" value="MOLYBDENUM TRANSPORT SYSTEM PERMEASE PROTEIN MODB"/>
    <property type="match status" value="1"/>
</dbReference>
<dbReference type="InterPro" id="IPR035906">
    <property type="entry name" value="MetI-like_sf"/>
</dbReference>
<evidence type="ECO:0000313" key="14">
    <source>
        <dbReference type="Proteomes" id="UP000248079"/>
    </source>
</evidence>
<evidence type="ECO:0000256" key="3">
    <source>
        <dbReference type="ARBA" id="ARBA00007069"/>
    </source>
</evidence>
<evidence type="ECO:0000256" key="7">
    <source>
        <dbReference type="ARBA" id="ARBA00022692"/>
    </source>
</evidence>
<sequence length="231" mass="25465">MNELLNFSEDELLAIRLSFRVAFWCAVFILPPSVFMAWWLARKQFRGKSIVEGFLNLPLVLPPVATGFILLLLLGTNGIIGKYLNEWFGIKLAFSFYAAVIASMVVSFPLAIRAIRLSIEMVDPGYEEAAKTLGANSLQTFIRITLPLALPGIISGFVLAFARSLGEFGATIIFAGNISGETQTIPLALFNEIQVPGHETAAFRLLLVAVVFSFAAMSFSEILVRKLHHRK</sequence>
<feature type="transmembrane region" description="Helical" evidence="10">
    <location>
        <begin position="201"/>
        <end position="224"/>
    </location>
</feature>
<dbReference type="InterPro" id="IPR000515">
    <property type="entry name" value="MetI-like"/>
</dbReference>
<gene>
    <name evidence="13" type="primary">modB</name>
    <name evidence="13" type="synonym">chlJ</name>
    <name evidence="13" type="ORF">DF185_01115</name>
</gene>
<feature type="domain" description="ABC transmembrane type-1" evidence="12">
    <location>
        <begin position="15"/>
        <end position="218"/>
    </location>
</feature>
<dbReference type="SUPFAM" id="SSF161098">
    <property type="entry name" value="MetI-like"/>
    <property type="match status" value="1"/>
</dbReference>
<dbReference type="Proteomes" id="UP000248079">
    <property type="component" value="Unassembled WGS sequence"/>
</dbReference>
<evidence type="ECO:0000259" key="12">
    <source>
        <dbReference type="PROSITE" id="PS50928"/>
    </source>
</evidence>
<keyword evidence="7 10" id="KW-0812">Transmembrane</keyword>
<accession>A0A2V4AF50</accession>
<dbReference type="Gene3D" id="1.10.3720.10">
    <property type="entry name" value="MetI-like"/>
    <property type="match status" value="1"/>
</dbReference>
<dbReference type="GO" id="GO:0015098">
    <property type="term" value="F:molybdate ion transmembrane transporter activity"/>
    <property type="evidence" value="ECO:0007669"/>
    <property type="project" value="UniProtKB-UniRule"/>
</dbReference>
<evidence type="ECO:0000256" key="9">
    <source>
        <dbReference type="ARBA" id="ARBA00023136"/>
    </source>
</evidence>
<evidence type="ECO:0000256" key="1">
    <source>
        <dbReference type="ARBA" id="ARBA00002949"/>
    </source>
</evidence>
<evidence type="ECO:0000256" key="2">
    <source>
        <dbReference type="ARBA" id="ARBA00004651"/>
    </source>
</evidence>
<dbReference type="Pfam" id="PF00528">
    <property type="entry name" value="BPD_transp_1"/>
    <property type="match status" value="1"/>
</dbReference>
<dbReference type="NCBIfam" id="NF006939">
    <property type="entry name" value="PRK09421.1"/>
    <property type="match status" value="1"/>
</dbReference>
<evidence type="ECO:0000313" key="13">
    <source>
        <dbReference type="EMBL" id="PXY02724.1"/>
    </source>
</evidence>
<evidence type="ECO:0000256" key="8">
    <source>
        <dbReference type="ARBA" id="ARBA00022989"/>
    </source>
</evidence>
<evidence type="ECO:0000256" key="4">
    <source>
        <dbReference type="ARBA" id="ARBA00022448"/>
    </source>
</evidence>
<dbReference type="EMBL" id="QFLI01000001">
    <property type="protein sequence ID" value="PXY02724.1"/>
    <property type="molecule type" value="Genomic_DNA"/>
</dbReference>
<proteinExistence type="inferred from homology"/>
<organism evidence="13 14">
    <name type="scientific">Marinifilum breve</name>
    <dbReference type="NCBI Taxonomy" id="2184082"/>
    <lineage>
        <taxon>Bacteria</taxon>
        <taxon>Pseudomonadati</taxon>
        <taxon>Bacteroidota</taxon>
        <taxon>Bacteroidia</taxon>
        <taxon>Marinilabiliales</taxon>
        <taxon>Marinifilaceae</taxon>
    </lineage>
</organism>
<dbReference type="GO" id="GO:0005886">
    <property type="term" value="C:plasma membrane"/>
    <property type="evidence" value="ECO:0007669"/>
    <property type="project" value="UniProtKB-SubCell"/>
</dbReference>
<feature type="transmembrane region" description="Helical" evidence="10">
    <location>
        <begin position="21"/>
        <end position="41"/>
    </location>
</feature>
<evidence type="ECO:0000256" key="5">
    <source>
        <dbReference type="ARBA" id="ARBA00022475"/>
    </source>
</evidence>
<dbReference type="CDD" id="cd06261">
    <property type="entry name" value="TM_PBP2"/>
    <property type="match status" value="1"/>
</dbReference>
<feature type="transmembrane region" description="Helical" evidence="10">
    <location>
        <begin position="94"/>
        <end position="112"/>
    </location>
</feature>
<dbReference type="PROSITE" id="PS50928">
    <property type="entry name" value="ABC_TM1"/>
    <property type="match status" value="1"/>
</dbReference>
<protein>
    <recommendedName>
        <fullName evidence="11">Molybdenum transport system permease</fullName>
    </recommendedName>
</protein>
<evidence type="ECO:0000256" key="11">
    <source>
        <dbReference type="RuleBase" id="RU365097"/>
    </source>
</evidence>
<keyword evidence="6 11" id="KW-0500">Molybdenum</keyword>
<keyword evidence="14" id="KW-1185">Reference proteome</keyword>
<dbReference type="InterPro" id="IPR011867">
    <property type="entry name" value="ModB_ABC"/>
</dbReference>
<keyword evidence="8 10" id="KW-1133">Transmembrane helix</keyword>
<keyword evidence="4 10" id="KW-0813">Transport</keyword>
<evidence type="ECO:0000256" key="10">
    <source>
        <dbReference type="RuleBase" id="RU363032"/>
    </source>
</evidence>
<comment type="subcellular location">
    <subcellularLocation>
        <location evidence="2 10">Cell membrane</location>
        <topology evidence="2 10">Multi-pass membrane protein</topology>
    </subcellularLocation>
</comment>
<dbReference type="PANTHER" id="PTHR30183:SF3">
    <property type="entry name" value="MOLYBDENUM TRANSPORT SYSTEM PERMEASE PROTEIN MODB"/>
    <property type="match status" value="1"/>
</dbReference>
<name>A0A2V4AF50_9BACT</name>
<dbReference type="AlphaFoldDB" id="A0A2V4AF50"/>
<keyword evidence="5 11" id="KW-1003">Cell membrane</keyword>
<evidence type="ECO:0000256" key="6">
    <source>
        <dbReference type="ARBA" id="ARBA00022505"/>
    </source>
</evidence>